<dbReference type="AlphaFoldDB" id="A0A162JWW3"/>
<feature type="transmembrane region" description="Helical" evidence="5">
    <location>
        <begin position="107"/>
        <end position="132"/>
    </location>
</feature>
<reference evidence="7 8" key="1">
    <citation type="submission" date="2015-12" db="EMBL/GenBank/DDBJ databases">
        <title>Genome sequence of Tistrella mobilis MCCC 1A02139.</title>
        <authorList>
            <person name="Lu L."/>
            <person name="Lai Q."/>
            <person name="Shao Z."/>
            <person name="Qian P."/>
        </authorList>
    </citation>
    <scope>NUCLEOTIDE SEQUENCE [LARGE SCALE GENOMIC DNA]</scope>
    <source>
        <strain evidence="7 8">MCCC 1A02139</strain>
    </source>
</reference>
<feature type="transmembrane region" description="Helical" evidence="5">
    <location>
        <begin position="445"/>
        <end position="468"/>
    </location>
</feature>
<evidence type="ECO:0000256" key="3">
    <source>
        <dbReference type="ARBA" id="ARBA00022989"/>
    </source>
</evidence>
<feature type="transmembrane region" description="Helical" evidence="5">
    <location>
        <begin position="375"/>
        <end position="399"/>
    </location>
</feature>
<dbReference type="Pfam" id="PF00324">
    <property type="entry name" value="AA_permease"/>
    <property type="match status" value="1"/>
</dbReference>
<proteinExistence type="predicted"/>
<feature type="transmembrane region" description="Helical" evidence="5">
    <location>
        <begin position="291"/>
        <end position="315"/>
    </location>
</feature>
<dbReference type="PANTHER" id="PTHR42770:SF16">
    <property type="entry name" value="AMINO ACID PERMEASE"/>
    <property type="match status" value="1"/>
</dbReference>
<dbReference type="PIRSF" id="PIRSF006060">
    <property type="entry name" value="AA_transporter"/>
    <property type="match status" value="1"/>
</dbReference>
<sequence>MSTITEATGAKGPAAPAAGALRRDAVGVSHIVFFVLAAAAPLTAVVGASPAAFAFGNGAGVPGTYLLVGALYLLFAAGFTAMNRFVGSAGGFYPFIAAGLGKPVGVGGALIALATYNAIDIAVFGLFGFFMADTTGGLLPWWAFALALGLAVHVCGMRRIEFSGRVLGICMAAEILILLVLDLAIVATGGGPEGFTATSFAPATIGGEGLGIGLVFVVASFIGFEATVIFGEEARDPRRTIPIATYVAVVVIACFYAFSTWAITQYYGPSHIVAAATEHTATLFFDASDALLGPAVTTIMNLLLITSLFACALSFHNTINRYFFAIGREGLAWAGLARTHADHQSPHVAGLVQTGLAMAAVILFALSGLDPFAVVFAWMSTFASIGILVMQILVSLSVLGFFRGDSRGVRLWNRAIAPALSGLGLAVCLWLVIANVELVSGSDSGLVAAFPLLILAIGALGIAFALGLRARRPAVYARIGRAFEEIA</sequence>
<feature type="transmembrane region" description="Helical" evidence="5">
    <location>
        <begin position="138"/>
        <end position="155"/>
    </location>
</feature>
<keyword evidence="3 5" id="KW-1133">Transmembrane helix</keyword>
<comment type="subcellular location">
    <subcellularLocation>
        <location evidence="1">Membrane</location>
        <topology evidence="1">Multi-pass membrane protein</topology>
    </subcellularLocation>
</comment>
<feature type="transmembrane region" description="Helical" evidence="5">
    <location>
        <begin position="167"/>
        <end position="190"/>
    </location>
</feature>
<feature type="domain" description="Amino acid permease/ SLC12A" evidence="6">
    <location>
        <begin position="30"/>
        <end position="412"/>
    </location>
</feature>
<evidence type="ECO:0000256" key="2">
    <source>
        <dbReference type="ARBA" id="ARBA00022692"/>
    </source>
</evidence>
<evidence type="ECO:0000313" key="8">
    <source>
        <dbReference type="Proteomes" id="UP000075787"/>
    </source>
</evidence>
<dbReference type="PANTHER" id="PTHR42770">
    <property type="entry name" value="AMINO ACID TRANSPORTER-RELATED"/>
    <property type="match status" value="1"/>
</dbReference>
<dbReference type="GO" id="GO:0055085">
    <property type="term" value="P:transmembrane transport"/>
    <property type="evidence" value="ECO:0007669"/>
    <property type="project" value="InterPro"/>
</dbReference>
<evidence type="ECO:0000313" key="7">
    <source>
        <dbReference type="EMBL" id="KYO50026.1"/>
    </source>
</evidence>
<accession>A0A162JWW3</accession>
<feature type="transmembrane region" description="Helical" evidence="5">
    <location>
        <begin position="411"/>
        <end position="433"/>
    </location>
</feature>
<dbReference type="InterPro" id="IPR004841">
    <property type="entry name" value="AA-permease/SLC12A_dom"/>
</dbReference>
<comment type="caution">
    <text evidence="7">The sequence shown here is derived from an EMBL/GenBank/DDBJ whole genome shotgun (WGS) entry which is preliminary data.</text>
</comment>
<keyword evidence="2 5" id="KW-0812">Transmembrane</keyword>
<dbReference type="RefSeq" id="WP_062769079.1">
    <property type="nucleotide sequence ID" value="NZ_CP121045.1"/>
</dbReference>
<gene>
    <name evidence="7" type="ORF">AUP44_14840</name>
</gene>
<feature type="transmembrane region" description="Helical" evidence="5">
    <location>
        <begin position="348"/>
        <end position="369"/>
    </location>
</feature>
<dbReference type="GO" id="GO:0016020">
    <property type="term" value="C:membrane"/>
    <property type="evidence" value="ECO:0007669"/>
    <property type="project" value="UniProtKB-SubCell"/>
</dbReference>
<dbReference type="EMBL" id="LPZR01000210">
    <property type="protein sequence ID" value="KYO50026.1"/>
    <property type="molecule type" value="Genomic_DNA"/>
</dbReference>
<organism evidence="7 8">
    <name type="scientific">Tistrella mobilis</name>
    <dbReference type="NCBI Taxonomy" id="171437"/>
    <lineage>
        <taxon>Bacteria</taxon>
        <taxon>Pseudomonadati</taxon>
        <taxon>Pseudomonadota</taxon>
        <taxon>Alphaproteobacteria</taxon>
        <taxon>Geminicoccales</taxon>
        <taxon>Geminicoccaceae</taxon>
        <taxon>Tistrella</taxon>
    </lineage>
</organism>
<dbReference type="InterPro" id="IPR050367">
    <property type="entry name" value="APC_superfamily"/>
</dbReference>
<protein>
    <submittedName>
        <fullName evidence="7">Amino acid permease</fullName>
    </submittedName>
</protein>
<feature type="transmembrane region" description="Helical" evidence="5">
    <location>
        <begin position="243"/>
        <end position="263"/>
    </location>
</feature>
<name>A0A162JWW3_9PROT</name>
<keyword evidence="4 5" id="KW-0472">Membrane</keyword>
<evidence type="ECO:0000256" key="4">
    <source>
        <dbReference type="ARBA" id="ARBA00023136"/>
    </source>
</evidence>
<feature type="transmembrane region" description="Helical" evidence="5">
    <location>
        <begin position="210"/>
        <end position="231"/>
    </location>
</feature>
<dbReference type="Proteomes" id="UP000075787">
    <property type="component" value="Unassembled WGS sequence"/>
</dbReference>
<dbReference type="Gene3D" id="1.20.1740.10">
    <property type="entry name" value="Amino acid/polyamine transporter I"/>
    <property type="match status" value="1"/>
</dbReference>
<feature type="transmembrane region" description="Helical" evidence="5">
    <location>
        <begin position="31"/>
        <end position="53"/>
    </location>
</feature>
<dbReference type="OrthoDB" id="9804700at2"/>
<feature type="transmembrane region" description="Helical" evidence="5">
    <location>
        <begin position="65"/>
        <end position="86"/>
    </location>
</feature>
<dbReference type="GeneID" id="97244136"/>
<evidence type="ECO:0000256" key="5">
    <source>
        <dbReference type="SAM" id="Phobius"/>
    </source>
</evidence>
<evidence type="ECO:0000259" key="6">
    <source>
        <dbReference type="Pfam" id="PF00324"/>
    </source>
</evidence>
<evidence type="ECO:0000256" key="1">
    <source>
        <dbReference type="ARBA" id="ARBA00004141"/>
    </source>
</evidence>